<gene>
    <name evidence="1" type="ORF">NLG97_g3160</name>
</gene>
<evidence type="ECO:0000313" key="2">
    <source>
        <dbReference type="Proteomes" id="UP001148737"/>
    </source>
</evidence>
<name>A0ACC1R0K7_9HYPO</name>
<dbReference type="EMBL" id="JANAKD010000250">
    <property type="protein sequence ID" value="KAJ3495758.1"/>
    <property type="molecule type" value="Genomic_DNA"/>
</dbReference>
<reference evidence="1" key="1">
    <citation type="submission" date="2022-07" db="EMBL/GenBank/DDBJ databases">
        <title>Genome Sequence of Lecanicillium saksenae.</title>
        <authorList>
            <person name="Buettner E."/>
        </authorList>
    </citation>
    <scope>NUCLEOTIDE SEQUENCE</scope>
    <source>
        <strain evidence="1">VT-O1</strain>
    </source>
</reference>
<protein>
    <submittedName>
        <fullName evidence="1">Uncharacterized protein</fullName>
    </submittedName>
</protein>
<accession>A0ACC1R0K7</accession>
<comment type="caution">
    <text evidence="1">The sequence shown here is derived from an EMBL/GenBank/DDBJ whole genome shotgun (WGS) entry which is preliminary data.</text>
</comment>
<dbReference type="Proteomes" id="UP001148737">
    <property type="component" value="Unassembled WGS sequence"/>
</dbReference>
<organism evidence="1 2">
    <name type="scientific">Lecanicillium saksenae</name>
    <dbReference type="NCBI Taxonomy" id="468837"/>
    <lineage>
        <taxon>Eukaryota</taxon>
        <taxon>Fungi</taxon>
        <taxon>Dikarya</taxon>
        <taxon>Ascomycota</taxon>
        <taxon>Pezizomycotina</taxon>
        <taxon>Sordariomycetes</taxon>
        <taxon>Hypocreomycetidae</taxon>
        <taxon>Hypocreales</taxon>
        <taxon>Cordycipitaceae</taxon>
        <taxon>Lecanicillium</taxon>
    </lineage>
</organism>
<proteinExistence type="predicted"/>
<evidence type="ECO:0000313" key="1">
    <source>
        <dbReference type="EMBL" id="KAJ3495758.1"/>
    </source>
</evidence>
<sequence>MNTITQGILKKSKLEVHHLKITNATNSSFLLSMKGRATKIGIATATISAMTVDLVGPRGTFGRLEVPAIKMGSRGADIAIVNQWVSITDMEAFAAFVMAIVHDENLILRLENGQTTVTAMGMKSTIVYQKAIHLHGLKNLQTSLLEMEQDESTVQCSIATVNLSQFELDLGTVVYEVQDKNGQRVGELKGKTYVSCGASKVTLHGPVTGMLYTGETKLVGVDVEEQNWLKQIIPKVHVVFTI</sequence>
<keyword evidence="2" id="KW-1185">Reference proteome</keyword>